<dbReference type="EC" id="3.1.3.7" evidence="9"/>
<evidence type="ECO:0000256" key="2">
    <source>
        <dbReference type="ARBA" id="ARBA00005289"/>
    </source>
</evidence>
<feature type="binding site" evidence="10">
    <location>
        <position position="113"/>
    </location>
    <ligand>
        <name>Mg(2+)</name>
        <dbReference type="ChEBI" id="CHEBI:18420"/>
        <label>1</label>
        <note>catalytic</note>
    </ligand>
</feature>
<dbReference type="PROSITE" id="PS00630">
    <property type="entry name" value="IMP_2"/>
    <property type="match status" value="1"/>
</dbReference>
<dbReference type="GO" id="GO:0046854">
    <property type="term" value="P:phosphatidylinositol phosphate biosynthetic process"/>
    <property type="evidence" value="ECO:0007669"/>
    <property type="project" value="InterPro"/>
</dbReference>
<keyword evidence="6 9" id="KW-0378">Hydrolase</keyword>
<feature type="region of interest" description="Disordered" evidence="11">
    <location>
        <begin position="1"/>
        <end position="21"/>
    </location>
</feature>
<feature type="binding site" evidence="9">
    <location>
        <position position="110"/>
    </location>
    <ligand>
        <name>Mg(2+)</name>
        <dbReference type="ChEBI" id="CHEBI:18420"/>
        <label>2</label>
    </ligand>
</feature>
<dbReference type="PRINTS" id="PR00377">
    <property type="entry name" value="IMPHPHTASES"/>
</dbReference>
<keyword evidence="7 9" id="KW-0460">Magnesium</keyword>
<feature type="binding site" evidence="9">
    <location>
        <position position="113"/>
    </location>
    <ligand>
        <name>Mg(2+)</name>
        <dbReference type="ChEBI" id="CHEBI:18420"/>
        <label>2</label>
    </ligand>
</feature>
<keyword evidence="5 9" id="KW-0479">Metal-binding</keyword>
<evidence type="ECO:0000256" key="4">
    <source>
        <dbReference type="ARBA" id="ARBA00022519"/>
    </source>
</evidence>
<feature type="binding site" evidence="10">
    <location>
        <position position="241"/>
    </location>
    <ligand>
        <name>Mg(2+)</name>
        <dbReference type="ChEBI" id="CHEBI:18420"/>
        <label>1</label>
        <note>catalytic</note>
    </ligand>
</feature>
<dbReference type="GO" id="GO:0005886">
    <property type="term" value="C:plasma membrane"/>
    <property type="evidence" value="ECO:0007669"/>
    <property type="project" value="UniProtKB-SubCell"/>
</dbReference>
<comment type="function">
    <text evidence="9">Converts adenosine-3',5'-bisphosphate (PAP) to AMP.</text>
</comment>
<feature type="binding site" evidence="10">
    <location>
        <position position="110"/>
    </location>
    <ligand>
        <name>Mg(2+)</name>
        <dbReference type="ChEBI" id="CHEBI:18420"/>
        <label>1</label>
        <note>catalytic</note>
    </ligand>
</feature>
<feature type="binding site" evidence="9">
    <location>
        <begin position="112"/>
        <end position="115"/>
    </location>
    <ligand>
        <name>substrate</name>
    </ligand>
</feature>
<evidence type="ECO:0000256" key="8">
    <source>
        <dbReference type="ARBA" id="ARBA00023136"/>
    </source>
</evidence>
<keyword evidence="3 9" id="KW-1003">Cell membrane</keyword>
<feature type="binding site" evidence="9">
    <location>
        <position position="90"/>
    </location>
    <ligand>
        <name>substrate</name>
    </ligand>
</feature>
<evidence type="ECO:0000313" key="12">
    <source>
        <dbReference type="EMBL" id="XCJ81359.1"/>
    </source>
</evidence>
<dbReference type="GO" id="GO:0000287">
    <property type="term" value="F:magnesium ion binding"/>
    <property type="evidence" value="ECO:0007669"/>
    <property type="project" value="UniProtKB-UniRule"/>
</dbReference>
<dbReference type="Gene3D" id="3.30.540.10">
    <property type="entry name" value="Fructose-1,6-Bisphosphatase, subunit A, domain 1"/>
    <property type="match status" value="1"/>
</dbReference>
<keyword evidence="8 9" id="KW-0472">Membrane</keyword>
<comment type="similarity">
    <text evidence="2 9">Belongs to the inositol monophosphatase superfamily. CysQ family.</text>
</comment>
<feature type="binding site" evidence="9">
    <location>
        <position position="90"/>
    </location>
    <ligand>
        <name>Mg(2+)</name>
        <dbReference type="ChEBI" id="CHEBI:18420"/>
        <label>1</label>
    </ligand>
</feature>
<feature type="binding site" evidence="9">
    <location>
        <position position="112"/>
    </location>
    <ligand>
        <name>Mg(2+)</name>
        <dbReference type="ChEBI" id="CHEBI:18420"/>
        <label>1</label>
    </ligand>
</feature>
<evidence type="ECO:0000256" key="9">
    <source>
        <dbReference type="HAMAP-Rule" id="MF_02095"/>
    </source>
</evidence>
<dbReference type="AlphaFoldDB" id="A0AB74UI41"/>
<dbReference type="Gene3D" id="3.40.190.80">
    <property type="match status" value="1"/>
</dbReference>
<protein>
    <recommendedName>
        <fullName evidence="9">3'(2'),5'-bisphosphate nucleotidase CysQ</fullName>
        <ecNumber evidence="9">3.1.3.7</ecNumber>
    </recommendedName>
    <alternativeName>
        <fullName evidence="9">3'(2'),5-bisphosphonucleoside 3'(2')-phosphohydrolase</fullName>
    </alternativeName>
    <alternativeName>
        <fullName evidence="9">3'-phosphoadenosine 5'-phosphate phosphatase</fullName>
        <shortName evidence="9">PAP phosphatase</shortName>
    </alternativeName>
</protein>
<evidence type="ECO:0000256" key="7">
    <source>
        <dbReference type="ARBA" id="ARBA00022842"/>
    </source>
</evidence>
<evidence type="ECO:0000256" key="11">
    <source>
        <dbReference type="SAM" id="MobiDB-lite"/>
    </source>
</evidence>
<dbReference type="NCBIfam" id="TIGR01331">
    <property type="entry name" value="bisphos_cysQ"/>
    <property type="match status" value="1"/>
</dbReference>
<comment type="cofactor">
    <cofactor evidence="9 10">
        <name>Mg(2+)</name>
        <dbReference type="ChEBI" id="CHEBI:18420"/>
    </cofactor>
</comment>
<proteinExistence type="inferred from homology"/>
<dbReference type="EMBL" id="CP159578">
    <property type="protein sequence ID" value="XCJ81359.1"/>
    <property type="molecule type" value="Genomic_DNA"/>
</dbReference>
<dbReference type="InterPro" id="IPR020583">
    <property type="entry name" value="Inositol_monoP_metal-BS"/>
</dbReference>
<dbReference type="InterPro" id="IPR050725">
    <property type="entry name" value="CysQ/Inositol_MonoPase"/>
</dbReference>
<feature type="binding site" evidence="9">
    <location>
        <position position="241"/>
    </location>
    <ligand>
        <name>substrate</name>
    </ligand>
</feature>
<evidence type="ECO:0000256" key="10">
    <source>
        <dbReference type="PIRSR" id="PIRSR600760-2"/>
    </source>
</evidence>
<dbReference type="Pfam" id="PF00459">
    <property type="entry name" value="Inositol_P"/>
    <property type="match status" value="1"/>
</dbReference>
<feature type="binding site" evidence="9">
    <location>
        <position position="241"/>
    </location>
    <ligand>
        <name>Mg(2+)</name>
        <dbReference type="ChEBI" id="CHEBI:18420"/>
        <label>2</label>
    </ligand>
</feature>
<feature type="binding site" evidence="10">
    <location>
        <position position="90"/>
    </location>
    <ligand>
        <name>Mg(2+)</name>
        <dbReference type="ChEBI" id="CHEBI:18420"/>
        <label>2</label>
    </ligand>
</feature>
<accession>A0AB74UI41</accession>
<dbReference type="GO" id="GO:0050427">
    <property type="term" value="P:3'-phosphoadenosine 5'-phosphosulfate metabolic process"/>
    <property type="evidence" value="ECO:0007669"/>
    <property type="project" value="TreeGrafter"/>
</dbReference>
<dbReference type="HAMAP" id="MF_02095">
    <property type="entry name" value="CysQ"/>
    <property type="match status" value="1"/>
</dbReference>
<dbReference type="GO" id="GO:0008441">
    <property type="term" value="F:3'(2'),5'-bisphosphate nucleotidase activity"/>
    <property type="evidence" value="ECO:0007669"/>
    <property type="project" value="UniProtKB-UniRule"/>
</dbReference>
<evidence type="ECO:0000256" key="6">
    <source>
        <dbReference type="ARBA" id="ARBA00022801"/>
    </source>
</evidence>
<comment type="catalytic activity">
    <reaction evidence="1 9">
        <text>adenosine 3',5'-bisphosphate + H2O = AMP + phosphate</text>
        <dbReference type="Rhea" id="RHEA:10040"/>
        <dbReference type="ChEBI" id="CHEBI:15377"/>
        <dbReference type="ChEBI" id="CHEBI:43474"/>
        <dbReference type="ChEBI" id="CHEBI:58343"/>
        <dbReference type="ChEBI" id="CHEBI:456215"/>
        <dbReference type="EC" id="3.1.3.7"/>
    </reaction>
</comment>
<keyword evidence="4 9" id="KW-0997">Cell inner membrane</keyword>
<organism evidence="12">
    <name type="scientific">Salinicola endophyticus</name>
    <dbReference type="NCBI Taxonomy" id="1949083"/>
    <lineage>
        <taxon>Bacteria</taxon>
        <taxon>Pseudomonadati</taxon>
        <taxon>Pseudomonadota</taxon>
        <taxon>Gammaproteobacteria</taxon>
        <taxon>Oceanospirillales</taxon>
        <taxon>Halomonadaceae</taxon>
        <taxon>Salinicola</taxon>
    </lineage>
</organism>
<evidence type="ECO:0000256" key="5">
    <source>
        <dbReference type="ARBA" id="ARBA00022723"/>
    </source>
</evidence>
<dbReference type="PROSITE" id="PS00629">
    <property type="entry name" value="IMP_1"/>
    <property type="match status" value="1"/>
</dbReference>
<gene>
    <name evidence="9 12" type="primary">cysQ</name>
    <name evidence="12" type="ORF">ABV408_09310</name>
</gene>
<evidence type="ECO:0000256" key="1">
    <source>
        <dbReference type="ARBA" id="ARBA00001625"/>
    </source>
</evidence>
<dbReference type="SUPFAM" id="SSF56655">
    <property type="entry name" value="Carbohydrate phosphatase"/>
    <property type="match status" value="1"/>
</dbReference>
<dbReference type="InterPro" id="IPR006240">
    <property type="entry name" value="CysQ"/>
</dbReference>
<dbReference type="CDD" id="cd01638">
    <property type="entry name" value="CysQ"/>
    <property type="match status" value="1"/>
</dbReference>
<name>A0AB74UI41_9GAMM</name>
<dbReference type="PANTHER" id="PTHR43028">
    <property type="entry name" value="3'(2'),5'-BISPHOSPHATE NUCLEOTIDASE 1"/>
    <property type="match status" value="1"/>
</dbReference>
<dbReference type="InterPro" id="IPR020550">
    <property type="entry name" value="Inositol_monophosphatase_CS"/>
</dbReference>
<dbReference type="InterPro" id="IPR000760">
    <property type="entry name" value="Inositol_monophosphatase-like"/>
</dbReference>
<dbReference type="RefSeq" id="WP_353982115.1">
    <property type="nucleotide sequence ID" value="NZ_CP159578.1"/>
</dbReference>
<dbReference type="PANTHER" id="PTHR43028:SF5">
    <property type="entry name" value="3'(2'),5'-BISPHOSPHATE NUCLEOTIDASE 1"/>
    <property type="match status" value="1"/>
</dbReference>
<evidence type="ECO:0000256" key="3">
    <source>
        <dbReference type="ARBA" id="ARBA00022475"/>
    </source>
</evidence>
<sequence length="296" mass="31393">MCRYPHATGRAPETPVTSSAGASDIATLPLAALLEAVHAAGERVMAIYRGDAEVTWKTDDSPLTAADLAAHEALVQALERLTPGYPVVSEEAAEATFETRRGWPRYWLIDPLDGTKEFLKQNGEFTLNVALIEAGVPVFGIVHAPALPAGPTTWWGGEEGAFKQIGAGVVERIGVRALPDPAAESWVVVGSRSHAAEALEAFCAGLPAHRLTSLGSSLKLCLVAEGSADLYPRLAPTCEWDTAAAQAVVLAAGGEVLEAETLAPLRCTQGESYVNPAFIVCAQRDERWESALQRAR</sequence>
<reference evidence="12" key="1">
    <citation type="submission" date="2024-06" db="EMBL/GenBank/DDBJ databases">
        <title>Complete genome of Salinicola endophyticus HNIBRBA4755.</title>
        <authorList>
            <person name="Shin S.Y."/>
            <person name="Kang H."/>
            <person name="Song J."/>
        </authorList>
    </citation>
    <scope>NUCLEOTIDE SEQUENCE</scope>
    <source>
        <strain evidence="12">HNIBRBA4755</strain>
    </source>
</reference>
<feature type="binding site" evidence="9">
    <location>
        <position position="110"/>
    </location>
    <ligand>
        <name>Mg(2+)</name>
        <dbReference type="ChEBI" id="CHEBI:18420"/>
        <label>1</label>
    </ligand>
</feature>
<feature type="binding site" evidence="10">
    <location>
        <position position="112"/>
    </location>
    <ligand>
        <name>Mg(2+)</name>
        <dbReference type="ChEBI" id="CHEBI:18420"/>
        <label>1</label>
        <note>catalytic</note>
    </ligand>
</feature>
<comment type="subcellular location">
    <subcellularLocation>
        <location evidence="9">Cell inner membrane</location>
        <topology evidence="9">Peripheral membrane protein</topology>
        <orientation evidence="9">Cytoplasmic side</orientation>
    </subcellularLocation>
</comment>
<dbReference type="GO" id="GO:0000103">
    <property type="term" value="P:sulfate assimilation"/>
    <property type="evidence" value="ECO:0007669"/>
    <property type="project" value="TreeGrafter"/>
</dbReference>